<feature type="region of interest" description="Disordered" evidence="5">
    <location>
        <begin position="551"/>
        <end position="583"/>
    </location>
</feature>
<feature type="domain" description="ABC transmembrane type-1" evidence="8">
    <location>
        <begin position="47"/>
        <end position="326"/>
    </location>
</feature>
<dbReference type="GO" id="GO:0016887">
    <property type="term" value="F:ATP hydrolysis activity"/>
    <property type="evidence" value="ECO:0007669"/>
    <property type="project" value="InterPro"/>
</dbReference>
<dbReference type="Pfam" id="PF00005">
    <property type="entry name" value="ABC_tran"/>
    <property type="match status" value="1"/>
</dbReference>
<evidence type="ECO:0000256" key="1">
    <source>
        <dbReference type="ARBA" id="ARBA00004651"/>
    </source>
</evidence>
<feature type="transmembrane region" description="Helical" evidence="6">
    <location>
        <begin position="48"/>
        <end position="69"/>
    </location>
</feature>
<evidence type="ECO:0000256" key="5">
    <source>
        <dbReference type="SAM" id="MobiDB-lite"/>
    </source>
</evidence>
<dbReference type="SUPFAM" id="SSF90123">
    <property type="entry name" value="ABC transporter transmembrane region"/>
    <property type="match status" value="1"/>
</dbReference>
<feature type="transmembrane region" description="Helical" evidence="6">
    <location>
        <begin position="299"/>
        <end position="318"/>
    </location>
</feature>
<dbReference type="InterPro" id="IPR017871">
    <property type="entry name" value="ABC_transporter-like_CS"/>
</dbReference>
<feature type="transmembrane region" description="Helical" evidence="6">
    <location>
        <begin position="81"/>
        <end position="101"/>
    </location>
</feature>
<dbReference type="Gene3D" id="3.40.50.300">
    <property type="entry name" value="P-loop containing nucleotide triphosphate hydrolases"/>
    <property type="match status" value="1"/>
</dbReference>
<dbReference type="InterPro" id="IPR027417">
    <property type="entry name" value="P-loop_NTPase"/>
</dbReference>
<evidence type="ECO:0000256" key="6">
    <source>
        <dbReference type="SAM" id="Phobius"/>
    </source>
</evidence>
<dbReference type="PANTHER" id="PTHR43394">
    <property type="entry name" value="ATP-DEPENDENT PERMEASE MDL1, MITOCHONDRIAL"/>
    <property type="match status" value="1"/>
</dbReference>
<dbReference type="InterPro" id="IPR036640">
    <property type="entry name" value="ABC1_TM_sf"/>
</dbReference>
<reference evidence="9 10" key="1">
    <citation type="submission" date="2016-09" db="EMBL/GenBank/DDBJ databases">
        <title>Pseudonocardia autotrophica DSM535, a candidate organism with high potential of specific P450 cytochromes.</title>
        <authorList>
            <person name="Grumaz C."/>
            <person name="Vainshtein Y."/>
            <person name="Kirstahler P."/>
            <person name="Sohn K."/>
        </authorList>
    </citation>
    <scope>NUCLEOTIDE SEQUENCE [LARGE SCALE GENOMIC DNA]</scope>
    <source>
        <strain evidence="9 10">DSM 535</strain>
    </source>
</reference>
<dbReference type="GO" id="GO:0015421">
    <property type="term" value="F:ABC-type oligopeptide transporter activity"/>
    <property type="evidence" value="ECO:0007669"/>
    <property type="project" value="TreeGrafter"/>
</dbReference>
<dbReference type="EMBL" id="MIGB01000021">
    <property type="protein sequence ID" value="OSY38672.1"/>
    <property type="molecule type" value="Genomic_DNA"/>
</dbReference>
<dbReference type="Gene3D" id="1.20.1560.10">
    <property type="entry name" value="ABC transporter type 1, transmembrane domain"/>
    <property type="match status" value="1"/>
</dbReference>
<dbReference type="STRING" id="2074.BG845_03874"/>
<feature type="compositionally biased region" description="Basic and acidic residues" evidence="5">
    <location>
        <begin position="562"/>
        <end position="583"/>
    </location>
</feature>
<dbReference type="Proteomes" id="UP000194360">
    <property type="component" value="Unassembled WGS sequence"/>
</dbReference>
<feature type="transmembrane region" description="Helical" evidence="6">
    <location>
        <begin position="166"/>
        <end position="196"/>
    </location>
</feature>
<keyword evidence="9" id="KW-0067">ATP-binding</keyword>
<accession>A0A1Y2MTZ8</accession>
<dbReference type="Pfam" id="PF00664">
    <property type="entry name" value="ABC_membrane"/>
    <property type="match status" value="1"/>
</dbReference>
<keyword evidence="4 6" id="KW-0472">Membrane</keyword>
<evidence type="ECO:0000256" key="3">
    <source>
        <dbReference type="ARBA" id="ARBA00022989"/>
    </source>
</evidence>
<dbReference type="AlphaFoldDB" id="A0A1Y2MTZ8"/>
<comment type="subcellular location">
    <subcellularLocation>
        <location evidence="1">Cell membrane</location>
        <topology evidence="1">Multi-pass membrane protein</topology>
    </subcellularLocation>
</comment>
<evidence type="ECO:0000256" key="2">
    <source>
        <dbReference type="ARBA" id="ARBA00022692"/>
    </source>
</evidence>
<organism evidence="9 10">
    <name type="scientific">Pseudonocardia autotrophica</name>
    <name type="common">Amycolata autotrophica</name>
    <name type="synonym">Nocardia autotrophica</name>
    <dbReference type="NCBI Taxonomy" id="2074"/>
    <lineage>
        <taxon>Bacteria</taxon>
        <taxon>Bacillati</taxon>
        <taxon>Actinomycetota</taxon>
        <taxon>Actinomycetes</taxon>
        <taxon>Pseudonocardiales</taxon>
        <taxon>Pseudonocardiaceae</taxon>
        <taxon>Pseudonocardia</taxon>
    </lineage>
</organism>
<name>A0A1Y2MTZ8_PSEAH</name>
<dbReference type="GO" id="GO:0005524">
    <property type="term" value="F:ATP binding"/>
    <property type="evidence" value="ECO:0007669"/>
    <property type="project" value="UniProtKB-KW"/>
</dbReference>
<dbReference type="GO" id="GO:0005886">
    <property type="term" value="C:plasma membrane"/>
    <property type="evidence" value="ECO:0007669"/>
    <property type="project" value="UniProtKB-SubCell"/>
</dbReference>
<sequence length="583" mass="60824">MPVPWGVVHMPRGSPDGHTAPRENDLRSPAAFLIWLARSQWPRILRGMALGSAWMVALVSPPYLLSRVIDDGLVPGDTTALLSWAGALVGVGFLVAALGIARHRTMTRIRMDASFRTVRATVRQCARLGASLRRRLDTGEITTVGIADVQVVSQAMTVTGPGFGAVVAYVVVAVVLVAISPLLAVVVLAGVPLLAITIGPLLRRIERTAGGYRGIQGGLTHRLVDLLAGLPVLNGLGGKGFHQERYERQSQRLVAVGYQVGGPTSWVGALATGLPALALAAVTWLAARTAAQGGITVGELAAVYGYLAMLAVPVSALIEGAGDIARGLVSADRVVRLLRLEPDRRDGPDALAVPDAGPVLDPTSGVEIEPGQLTALVGADPAAAAAVVDRLGRLCETDATVAGVRIDALEPAGWRERVVVADNDAALFAGTVGEIVAGRFPIEQERVRAAVHTAAADDVVGALPGGLEAQLNGGATTLSGGQRQRLRLARVVYADPQVLLAVEPTSAVDAITEATIAERLRVYRSGRTTVVVTSSPLILDRADRVVFLPERGPAASGTHSELSAREPAYRELVGRRSGTEPGT</sequence>
<dbReference type="InterPro" id="IPR039421">
    <property type="entry name" value="Type_1_exporter"/>
</dbReference>
<dbReference type="PANTHER" id="PTHR43394:SF1">
    <property type="entry name" value="ATP-BINDING CASSETTE SUB-FAMILY B MEMBER 10, MITOCHONDRIAL"/>
    <property type="match status" value="1"/>
</dbReference>
<evidence type="ECO:0000259" key="8">
    <source>
        <dbReference type="PROSITE" id="PS50929"/>
    </source>
</evidence>
<keyword evidence="10" id="KW-1185">Reference proteome</keyword>
<protein>
    <submittedName>
        <fullName evidence="9">Putative ABC transporter ATP-binding protein</fullName>
    </submittedName>
</protein>
<dbReference type="PROSITE" id="PS50893">
    <property type="entry name" value="ABC_TRANSPORTER_2"/>
    <property type="match status" value="1"/>
</dbReference>
<evidence type="ECO:0000313" key="9">
    <source>
        <dbReference type="EMBL" id="OSY38672.1"/>
    </source>
</evidence>
<feature type="transmembrane region" description="Helical" evidence="6">
    <location>
        <begin position="266"/>
        <end position="287"/>
    </location>
</feature>
<evidence type="ECO:0000313" key="10">
    <source>
        <dbReference type="Proteomes" id="UP000194360"/>
    </source>
</evidence>
<dbReference type="InterPro" id="IPR003439">
    <property type="entry name" value="ABC_transporter-like_ATP-bd"/>
</dbReference>
<keyword evidence="9" id="KW-0547">Nucleotide-binding</keyword>
<feature type="domain" description="ABC transporter" evidence="7">
    <location>
        <begin position="338"/>
        <end position="575"/>
    </location>
</feature>
<evidence type="ECO:0000256" key="4">
    <source>
        <dbReference type="ARBA" id="ARBA00023136"/>
    </source>
</evidence>
<evidence type="ECO:0000259" key="7">
    <source>
        <dbReference type="PROSITE" id="PS50893"/>
    </source>
</evidence>
<dbReference type="PROSITE" id="PS00211">
    <property type="entry name" value="ABC_TRANSPORTER_1"/>
    <property type="match status" value="1"/>
</dbReference>
<dbReference type="SUPFAM" id="SSF52540">
    <property type="entry name" value="P-loop containing nucleoside triphosphate hydrolases"/>
    <property type="match status" value="1"/>
</dbReference>
<dbReference type="PROSITE" id="PS50929">
    <property type="entry name" value="ABC_TM1F"/>
    <property type="match status" value="1"/>
</dbReference>
<comment type="caution">
    <text evidence="9">The sequence shown here is derived from an EMBL/GenBank/DDBJ whole genome shotgun (WGS) entry which is preliminary data.</text>
</comment>
<gene>
    <name evidence="9" type="ORF">BG845_03874</name>
</gene>
<keyword evidence="3 6" id="KW-1133">Transmembrane helix</keyword>
<dbReference type="CDD" id="cd07346">
    <property type="entry name" value="ABC_6TM_exporters"/>
    <property type="match status" value="1"/>
</dbReference>
<keyword evidence="2 6" id="KW-0812">Transmembrane</keyword>
<dbReference type="InterPro" id="IPR011527">
    <property type="entry name" value="ABC1_TM_dom"/>
</dbReference>
<proteinExistence type="predicted"/>